<name>A0A2H0WQR4_9BACT</name>
<protein>
    <submittedName>
        <fullName evidence="1">Uncharacterized protein</fullName>
    </submittedName>
</protein>
<sequence length="59" mass="7449">MRRVRLWRKSSKLKTKIKFKDKEPKAQKCIWGYHAEEKMLRHFFFDDLNCIKYNVWKIM</sequence>
<evidence type="ECO:0000313" key="1">
    <source>
        <dbReference type="EMBL" id="PIS15004.1"/>
    </source>
</evidence>
<evidence type="ECO:0000313" key="2">
    <source>
        <dbReference type="Proteomes" id="UP000231282"/>
    </source>
</evidence>
<accession>A0A2H0WQR4</accession>
<comment type="caution">
    <text evidence="1">The sequence shown here is derived from an EMBL/GenBank/DDBJ whole genome shotgun (WGS) entry which is preliminary data.</text>
</comment>
<gene>
    <name evidence="1" type="ORF">COT63_02270</name>
</gene>
<dbReference type="AlphaFoldDB" id="A0A2H0WQR4"/>
<reference evidence="2" key="1">
    <citation type="submission" date="2017-09" db="EMBL/GenBank/DDBJ databases">
        <title>Depth-based differentiation of microbial function through sediment-hosted aquifers and enrichment of novel symbionts in the deep terrestrial subsurface.</title>
        <authorList>
            <person name="Probst A.J."/>
            <person name="Ladd B."/>
            <person name="Jarett J.K."/>
            <person name="Geller-Mcgrath D.E."/>
            <person name="Sieber C.M.K."/>
            <person name="Emerson J.B."/>
            <person name="Anantharaman K."/>
            <person name="Thomas B.C."/>
            <person name="Malmstrom R."/>
            <person name="Stieglmeier M."/>
            <person name="Klingl A."/>
            <person name="Woyke T."/>
            <person name="Ryan C.M."/>
            <person name="Banfield J.F."/>
        </authorList>
    </citation>
    <scope>NUCLEOTIDE SEQUENCE [LARGE SCALE GENOMIC DNA]</scope>
</reference>
<organism evidence="1 2">
    <name type="scientific">Candidatus Shapirobacteria bacterium CG09_land_8_20_14_0_10_38_17</name>
    <dbReference type="NCBI Taxonomy" id="1974884"/>
    <lineage>
        <taxon>Bacteria</taxon>
        <taxon>Candidatus Shapironibacteriota</taxon>
    </lineage>
</organism>
<dbReference type="Proteomes" id="UP000231282">
    <property type="component" value="Unassembled WGS sequence"/>
</dbReference>
<dbReference type="EMBL" id="PEZH01000044">
    <property type="protein sequence ID" value="PIS15004.1"/>
    <property type="molecule type" value="Genomic_DNA"/>
</dbReference>
<proteinExistence type="predicted"/>